<dbReference type="RefSeq" id="WP_345732523.1">
    <property type="nucleotide sequence ID" value="NZ_BAAAYN010000049.1"/>
</dbReference>
<keyword evidence="3" id="KW-1185">Reference proteome</keyword>
<feature type="transmembrane region" description="Helical" evidence="1">
    <location>
        <begin position="59"/>
        <end position="79"/>
    </location>
</feature>
<reference evidence="3" key="1">
    <citation type="journal article" date="2019" name="Int. J. Syst. Evol. Microbiol.">
        <title>The Global Catalogue of Microorganisms (GCM) 10K type strain sequencing project: providing services to taxonomists for standard genome sequencing and annotation.</title>
        <authorList>
            <consortium name="The Broad Institute Genomics Platform"/>
            <consortium name="The Broad Institute Genome Sequencing Center for Infectious Disease"/>
            <person name="Wu L."/>
            <person name="Ma J."/>
        </authorList>
    </citation>
    <scope>NUCLEOTIDE SEQUENCE [LARGE SCALE GENOMIC DNA]</scope>
    <source>
        <strain evidence="3">JCM 9458</strain>
    </source>
</reference>
<feature type="transmembrane region" description="Helical" evidence="1">
    <location>
        <begin position="107"/>
        <end position="129"/>
    </location>
</feature>
<proteinExistence type="predicted"/>
<keyword evidence="1" id="KW-0472">Membrane</keyword>
<evidence type="ECO:0000313" key="2">
    <source>
        <dbReference type="EMBL" id="GAA3395664.1"/>
    </source>
</evidence>
<comment type="caution">
    <text evidence="2">The sequence shown here is derived from an EMBL/GenBank/DDBJ whole genome shotgun (WGS) entry which is preliminary data.</text>
</comment>
<accession>A0ABP6T926</accession>
<feature type="transmembrane region" description="Helical" evidence="1">
    <location>
        <begin position="149"/>
        <end position="172"/>
    </location>
</feature>
<gene>
    <name evidence="2" type="ORF">GCM10020369_69580</name>
</gene>
<dbReference type="EMBL" id="BAAAYN010000049">
    <property type="protein sequence ID" value="GAA3395664.1"/>
    <property type="molecule type" value="Genomic_DNA"/>
</dbReference>
<sequence>MSDVVASEWLKLRSVRSTYWLLAALVLLLLGSWGVSHAMVAAWDAAAPAEQANFESIDMWVVVGPLSQLVLAILATLAVTAEYRTGAIVGTLTAVPNRLRLLTAKSLVATGLTVVAGTFVVVASTLLSLQAAGDRPAPIEPWTSLGDAAWAGLAGVATIVSAALVGVGLGAAFRSSAGAVAAISGLLFVAPVVAAYLPDPWNERVFGVLPSSLADQLTGETEYVLGPIGAGVALVAYPAVALTIGAVALLRRDA</sequence>
<evidence type="ECO:0000313" key="3">
    <source>
        <dbReference type="Proteomes" id="UP001501676"/>
    </source>
</evidence>
<evidence type="ECO:0000256" key="1">
    <source>
        <dbReference type="SAM" id="Phobius"/>
    </source>
</evidence>
<protein>
    <submittedName>
        <fullName evidence="2">ABC transporter permease</fullName>
    </submittedName>
</protein>
<keyword evidence="1" id="KW-0812">Transmembrane</keyword>
<feature type="transmembrane region" description="Helical" evidence="1">
    <location>
        <begin position="228"/>
        <end position="250"/>
    </location>
</feature>
<name>A0ABP6T926_9ACTN</name>
<organism evidence="2 3">
    <name type="scientific">Cryptosporangium minutisporangium</name>
    <dbReference type="NCBI Taxonomy" id="113569"/>
    <lineage>
        <taxon>Bacteria</taxon>
        <taxon>Bacillati</taxon>
        <taxon>Actinomycetota</taxon>
        <taxon>Actinomycetes</taxon>
        <taxon>Cryptosporangiales</taxon>
        <taxon>Cryptosporangiaceae</taxon>
        <taxon>Cryptosporangium</taxon>
    </lineage>
</organism>
<keyword evidence="1" id="KW-1133">Transmembrane helix</keyword>
<feature type="transmembrane region" description="Helical" evidence="1">
    <location>
        <begin position="179"/>
        <end position="197"/>
    </location>
</feature>
<dbReference type="Proteomes" id="UP001501676">
    <property type="component" value="Unassembled WGS sequence"/>
</dbReference>